<dbReference type="FunFam" id="2.60.40.1490:FF:000001">
    <property type="entry name" value="Histone chaperone ASF1"/>
    <property type="match status" value="1"/>
</dbReference>
<evidence type="ECO:0000256" key="3">
    <source>
        <dbReference type="ARBA" id="ARBA00023015"/>
    </source>
</evidence>
<evidence type="ECO:0000256" key="5">
    <source>
        <dbReference type="ARBA" id="ARBA00023186"/>
    </source>
</evidence>
<dbReference type="InterPro" id="IPR036747">
    <property type="entry name" value="ASF1-like_sf"/>
</dbReference>
<dbReference type="RefSeq" id="XP_004353199.1">
    <property type="nucleotide sequence ID" value="XM_004353147.1"/>
</dbReference>
<keyword evidence="3" id="KW-0805">Transcription regulation</keyword>
<dbReference type="PANTHER" id="PTHR12040:SF0">
    <property type="entry name" value="HISTONE CHAPERONE ASF1"/>
    <property type="match status" value="1"/>
</dbReference>
<dbReference type="GO" id="GO:0006334">
    <property type="term" value="P:nucleosome assembly"/>
    <property type="evidence" value="ECO:0007669"/>
    <property type="project" value="InterPro"/>
</dbReference>
<comment type="subcellular location">
    <subcellularLocation>
        <location evidence="1">Nucleus</location>
    </subcellularLocation>
</comment>
<accession>L8HGX1</accession>
<dbReference type="GO" id="GO:0006335">
    <property type="term" value="P:DNA replication-dependent chromatin assembly"/>
    <property type="evidence" value="ECO:0007669"/>
    <property type="project" value="TreeGrafter"/>
</dbReference>
<dbReference type="AlphaFoldDB" id="L8HGX1"/>
<dbReference type="SUPFAM" id="SSF101546">
    <property type="entry name" value="ASF1-like"/>
    <property type="match status" value="1"/>
</dbReference>
<dbReference type="PIRSF" id="PIRSF037759">
    <property type="entry name" value="Histone_Asf1"/>
    <property type="match status" value="1"/>
</dbReference>
<name>L8HGX1_ACACF</name>
<keyword evidence="9" id="KW-1185">Reference proteome</keyword>
<dbReference type="Pfam" id="PF04729">
    <property type="entry name" value="ASF1_hist_chap"/>
    <property type="match status" value="1"/>
</dbReference>
<dbReference type="OMA" id="FYVNNDY"/>
<dbReference type="EMBL" id="KB007857">
    <property type="protein sequence ID" value="ELR23671.1"/>
    <property type="molecule type" value="Genomic_DNA"/>
</dbReference>
<dbReference type="Gene3D" id="2.60.40.1490">
    <property type="entry name" value="Histone chaperone ASF1-like"/>
    <property type="match status" value="1"/>
</dbReference>
<dbReference type="OrthoDB" id="29755at2759"/>
<dbReference type="PANTHER" id="PTHR12040">
    <property type="entry name" value="ANTI-SILENCING PROTEIN 1"/>
    <property type="match status" value="1"/>
</dbReference>
<keyword evidence="5" id="KW-0143">Chaperone</keyword>
<evidence type="ECO:0000256" key="6">
    <source>
        <dbReference type="ARBA" id="ARBA00023242"/>
    </source>
</evidence>
<evidence type="ECO:0000256" key="4">
    <source>
        <dbReference type="ARBA" id="ARBA00023163"/>
    </source>
</evidence>
<evidence type="ECO:0000313" key="8">
    <source>
        <dbReference type="EMBL" id="ELR23671.1"/>
    </source>
</evidence>
<feature type="region of interest" description="Disordered" evidence="7">
    <location>
        <begin position="174"/>
        <end position="234"/>
    </location>
</feature>
<dbReference type="STRING" id="1257118.L8HGX1"/>
<dbReference type="GO" id="GO:0000785">
    <property type="term" value="C:chromatin"/>
    <property type="evidence" value="ECO:0007669"/>
    <property type="project" value="TreeGrafter"/>
</dbReference>
<dbReference type="InterPro" id="IPR006818">
    <property type="entry name" value="ASF1-like"/>
</dbReference>
<evidence type="ECO:0000256" key="2">
    <source>
        <dbReference type="ARBA" id="ARBA00006051"/>
    </source>
</evidence>
<protein>
    <submittedName>
        <fullName evidence="8">Anti-silencing protein, ASF1 family protein</fullName>
    </submittedName>
</protein>
<dbReference type="GeneID" id="14924654"/>
<gene>
    <name evidence="8" type="ORF">ACA1_073050</name>
</gene>
<proteinExistence type="inferred from homology"/>
<dbReference type="Proteomes" id="UP000011083">
    <property type="component" value="Unassembled WGS sequence"/>
</dbReference>
<organism evidence="8 9">
    <name type="scientific">Acanthamoeba castellanii (strain ATCC 30010 / Neff)</name>
    <dbReference type="NCBI Taxonomy" id="1257118"/>
    <lineage>
        <taxon>Eukaryota</taxon>
        <taxon>Amoebozoa</taxon>
        <taxon>Discosea</taxon>
        <taxon>Longamoebia</taxon>
        <taxon>Centramoebida</taxon>
        <taxon>Acanthamoebidae</taxon>
        <taxon>Acanthamoeba</taxon>
    </lineage>
</organism>
<comment type="similarity">
    <text evidence="2">Belongs to the ASF1 family.</text>
</comment>
<dbReference type="GO" id="GO:0006337">
    <property type="term" value="P:nucleosome disassembly"/>
    <property type="evidence" value="ECO:0007669"/>
    <property type="project" value="InterPro"/>
</dbReference>
<dbReference type="KEGG" id="acan:ACA1_073050"/>
<reference evidence="8 9" key="1">
    <citation type="journal article" date="2013" name="Genome Biol.">
        <title>Genome of Acanthamoeba castellanii highlights extensive lateral gene transfer and early evolution of tyrosine kinase signaling.</title>
        <authorList>
            <person name="Clarke M."/>
            <person name="Lohan A.J."/>
            <person name="Liu B."/>
            <person name="Lagkouvardos I."/>
            <person name="Roy S."/>
            <person name="Zafar N."/>
            <person name="Bertelli C."/>
            <person name="Schilde C."/>
            <person name="Kianianmomeni A."/>
            <person name="Burglin T.R."/>
            <person name="Frech C."/>
            <person name="Turcotte B."/>
            <person name="Kopec K.O."/>
            <person name="Synnott J.M."/>
            <person name="Choo C."/>
            <person name="Paponov I."/>
            <person name="Finkler A."/>
            <person name="Soon Heng Tan C."/>
            <person name="Hutchins A.P."/>
            <person name="Weinmeier T."/>
            <person name="Rattei T."/>
            <person name="Chu J.S."/>
            <person name="Gimenez G."/>
            <person name="Irimia M."/>
            <person name="Rigden D.J."/>
            <person name="Fitzpatrick D.A."/>
            <person name="Lorenzo-Morales J."/>
            <person name="Bateman A."/>
            <person name="Chiu C.H."/>
            <person name="Tang P."/>
            <person name="Hegemann P."/>
            <person name="Fromm H."/>
            <person name="Raoult D."/>
            <person name="Greub G."/>
            <person name="Miranda-Saavedra D."/>
            <person name="Chen N."/>
            <person name="Nash P."/>
            <person name="Ginger M.L."/>
            <person name="Horn M."/>
            <person name="Schaap P."/>
            <person name="Caler L."/>
            <person name="Loftus B."/>
        </authorList>
    </citation>
    <scope>NUCLEOTIDE SEQUENCE [LARGE SCALE GENOMIC DNA]</scope>
    <source>
        <strain evidence="8 9">Neff</strain>
    </source>
</reference>
<feature type="compositionally biased region" description="Acidic residues" evidence="7">
    <location>
        <begin position="175"/>
        <end position="234"/>
    </location>
</feature>
<dbReference type="VEuPathDB" id="AmoebaDB:ACA1_073050"/>
<evidence type="ECO:0000256" key="1">
    <source>
        <dbReference type="ARBA" id="ARBA00004123"/>
    </source>
</evidence>
<keyword evidence="6" id="KW-0539">Nucleus</keyword>
<sequence length="234" mass="26690">MSSVNITNVQVLDNPAKWPAPLQFEITFECLTPLQEDLEWKVIYVGSAENVQHDQELESVMVGPVPVGVNKFVLQTEPPDHTKIPQSDLLGVTVVLLKCYYRSSEFLRVGFYVNNEYDNPEMQENPPMPHDVARINRNILAAKPRITTFNNRWDNTTPEIEEVSIIDAEMHEGEGELLPEEEEEGEEEEEEDGEEDEEEEEEDEDEDGEDGKEGEGGEEDIKDENDVIEMDPQP</sequence>
<evidence type="ECO:0000256" key="7">
    <source>
        <dbReference type="SAM" id="MobiDB-lite"/>
    </source>
</evidence>
<evidence type="ECO:0000313" key="9">
    <source>
        <dbReference type="Proteomes" id="UP000011083"/>
    </source>
</evidence>
<dbReference type="InterPro" id="IPR017282">
    <property type="entry name" value="Hist_deposition_Asf1"/>
</dbReference>
<dbReference type="GO" id="GO:0042393">
    <property type="term" value="F:histone binding"/>
    <property type="evidence" value="ECO:0007669"/>
    <property type="project" value="InterPro"/>
</dbReference>
<keyword evidence="4" id="KW-0804">Transcription</keyword>
<dbReference type="GO" id="GO:0005634">
    <property type="term" value="C:nucleus"/>
    <property type="evidence" value="ECO:0007669"/>
    <property type="project" value="UniProtKB-SubCell"/>
</dbReference>